<sequence length="151" mass="16916">MKTHILLARVLACAALVLVTPGYSSEKIPVTGSGFVAKDDSLRTFFDAMALQLKEPVIVSKMAARKKITGNFEFHDPNALLEKLSLQLGLIWYFDGQAIYIYDASEMRNAVVSLRNVSLNEFNNFLKRSGLYNKNYPLRGDNRKGTFYVSG</sequence>
<evidence type="ECO:0000259" key="1">
    <source>
        <dbReference type="Pfam" id="PF21304"/>
    </source>
</evidence>
<gene>
    <name evidence="2" type="primary">invG</name>
    <name evidence="2" type="ORF">AKH62_10480</name>
</gene>
<dbReference type="EMBL" id="AAKYSK010000010">
    <property type="protein sequence ID" value="ECX3060775.1"/>
    <property type="molecule type" value="Genomic_DNA"/>
</dbReference>
<dbReference type="Gene3D" id="3.55.50.30">
    <property type="match status" value="1"/>
</dbReference>
<feature type="non-terminal residue" evidence="2">
    <location>
        <position position="151"/>
    </location>
</feature>
<dbReference type="AlphaFoldDB" id="A0A618CRV7"/>
<feature type="domain" description="SPI-1 type 3 secretion system secretin N0" evidence="1">
    <location>
        <begin position="35"/>
        <end position="103"/>
    </location>
</feature>
<proteinExistence type="predicted"/>
<protein>
    <submittedName>
        <fullName evidence="2">Type III secretion system outer membrane ring protein InvG</fullName>
    </submittedName>
</protein>
<dbReference type="Gene3D" id="3.30.1370.120">
    <property type="match status" value="1"/>
</dbReference>
<comment type="caution">
    <text evidence="2">The sequence shown here is derived from an EMBL/GenBank/DDBJ whole genome shotgun (WGS) entry which is preliminary data.</text>
</comment>
<reference evidence="2" key="1">
    <citation type="submission" date="2018-07" db="EMBL/GenBank/DDBJ databases">
        <authorList>
            <consortium name="GenomeTrakr network: Whole genome sequencing for foodborne pathogen traceback"/>
        </authorList>
    </citation>
    <scope>NUCLEOTIDE SEQUENCE</scope>
    <source>
        <strain evidence="2">15MN00354</strain>
    </source>
</reference>
<organism evidence="2">
    <name type="scientific">Salmonella typhimurium</name>
    <dbReference type="NCBI Taxonomy" id="90371"/>
    <lineage>
        <taxon>Bacteria</taxon>
        <taxon>Pseudomonadati</taxon>
        <taxon>Pseudomonadota</taxon>
        <taxon>Gammaproteobacteria</taxon>
        <taxon>Enterobacterales</taxon>
        <taxon>Enterobacteriaceae</taxon>
        <taxon>Salmonella</taxon>
    </lineage>
</organism>
<accession>A0A618CRV7</accession>
<dbReference type="InterPro" id="IPR038591">
    <property type="entry name" value="NolW-like_sf"/>
</dbReference>
<name>A0A618CRV7_SALTM</name>
<dbReference type="InterPro" id="IPR049034">
    <property type="entry name" value="T3S_SPI-1_N0"/>
</dbReference>
<evidence type="ECO:0000313" key="2">
    <source>
        <dbReference type="EMBL" id="ECX3060775.1"/>
    </source>
</evidence>
<dbReference type="Pfam" id="PF21304">
    <property type="entry name" value="T3S_SPI-1_N0"/>
    <property type="match status" value="1"/>
</dbReference>